<protein>
    <submittedName>
        <fullName evidence="2">Uncharacterized protein</fullName>
    </submittedName>
</protein>
<evidence type="ECO:0000256" key="1">
    <source>
        <dbReference type="SAM" id="Phobius"/>
    </source>
</evidence>
<name>A0A1M7RHX3_9ACTN</name>
<sequence>MSDRDHPDGVALDVVLTRTLNRAAHAAPPPPPDLHRTVARRHARRRGTLVAAAAAVTVFAVLTGAVGALRAWRDTPAPTTPATAEERWPDAVRTVPSTLDGVRPLSVNAVLPDGRTIASTPGSGGTAQLVILSDDSESVETIVEYPQTSSASVHISQVRANSRWVVWQLSRGTGPEEIWSARLDAPHLQKIATVSNTLGTFSLTLDGDRVIYGPTPEGIRIIPAVGGTPTLLPGTDQYFTVFWPWLVHNQEAPHHPAGTPTTLWNTRTGERRTAVFTATSFRDSCSPVWCVALGHDGMHVTTVRVDGTDRRSWPEHRTDFASLTPIRDRYLPLFRKTLAPDGTQVLDLIDLVENRTVELGRVRNAPSVLMGVTLGDRVVSWPGETGFQHVLDLKRVR</sequence>
<keyword evidence="3" id="KW-1185">Reference proteome</keyword>
<dbReference type="STRING" id="134849.SAMN05443668_1139"/>
<dbReference type="EMBL" id="FRCS01000013">
    <property type="protein sequence ID" value="SHN45816.1"/>
    <property type="molecule type" value="Genomic_DNA"/>
</dbReference>
<dbReference type="OrthoDB" id="5189326at2"/>
<keyword evidence="1" id="KW-0812">Transmembrane</keyword>
<evidence type="ECO:0000313" key="3">
    <source>
        <dbReference type="Proteomes" id="UP000184440"/>
    </source>
</evidence>
<accession>A0A1M7RHX3</accession>
<dbReference type="Gene3D" id="2.120.10.30">
    <property type="entry name" value="TolB, C-terminal domain"/>
    <property type="match status" value="1"/>
</dbReference>
<dbReference type="AlphaFoldDB" id="A0A1M7RHX3"/>
<keyword evidence="1" id="KW-1133">Transmembrane helix</keyword>
<dbReference type="InterPro" id="IPR011042">
    <property type="entry name" value="6-blade_b-propeller_TolB-like"/>
</dbReference>
<dbReference type="RefSeq" id="WP_073262567.1">
    <property type="nucleotide sequence ID" value="NZ_FRCS01000013.1"/>
</dbReference>
<evidence type="ECO:0000313" key="2">
    <source>
        <dbReference type="EMBL" id="SHN45816.1"/>
    </source>
</evidence>
<feature type="transmembrane region" description="Helical" evidence="1">
    <location>
        <begin position="49"/>
        <end position="72"/>
    </location>
</feature>
<proteinExistence type="predicted"/>
<dbReference type="SUPFAM" id="SSF82171">
    <property type="entry name" value="DPP6 N-terminal domain-like"/>
    <property type="match status" value="1"/>
</dbReference>
<gene>
    <name evidence="2" type="ORF">SAMN05443668_1139</name>
</gene>
<reference evidence="2 3" key="1">
    <citation type="submission" date="2016-11" db="EMBL/GenBank/DDBJ databases">
        <authorList>
            <person name="Jaros S."/>
            <person name="Januszkiewicz K."/>
            <person name="Wedrychowicz H."/>
        </authorList>
    </citation>
    <scope>NUCLEOTIDE SEQUENCE [LARGE SCALE GENOMIC DNA]</scope>
    <source>
        <strain evidence="2 3">DSM 46144</strain>
    </source>
</reference>
<dbReference type="Proteomes" id="UP000184440">
    <property type="component" value="Unassembled WGS sequence"/>
</dbReference>
<keyword evidence="1" id="KW-0472">Membrane</keyword>
<organism evidence="2 3">
    <name type="scientific">Cryptosporangium aurantiacum</name>
    <dbReference type="NCBI Taxonomy" id="134849"/>
    <lineage>
        <taxon>Bacteria</taxon>
        <taxon>Bacillati</taxon>
        <taxon>Actinomycetota</taxon>
        <taxon>Actinomycetes</taxon>
        <taxon>Cryptosporangiales</taxon>
        <taxon>Cryptosporangiaceae</taxon>
        <taxon>Cryptosporangium</taxon>
    </lineage>
</organism>